<dbReference type="EMBL" id="LGHJ01000016">
    <property type="protein sequence ID" value="KPL74961.1"/>
    <property type="molecule type" value="Genomic_DNA"/>
</dbReference>
<organism evidence="1 2">
    <name type="scientific">Bellilinea caldifistulae</name>
    <dbReference type="NCBI Taxonomy" id="360411"/>
    <lineage>
        <taxon>Bacteria</taxon>
        <taxon>Bacillati</taxon>
        <taxon>Chloroflexota</taxon>
        <taxon>Anaerolineae</taxon>
        <taxon>Anaerolineales</taxon>
        <taxon>Anaerolineaceae</taxon>
        <taxon>Bellilinea</taxon>
    </lineage>
</organism>
<dbReference type="AlphaFoldDB" id="A0A0P6WXK3"/>
<evidence type="ECO:0000313" key="1">
    <source>
        <dbReference type="EMBL" id="KPL74961.1"/>
    </source>
</evidence>
<name>A0A0P6WXK3_9CHLR</name>
<keyword evidence="2" id="KW-1185">Reference proteome</keyword>
<evidence type="ECO:0000313" key="2">
    <source>
        <dbReference type="Proteomes" id="UP000050514"/>
    </source>
</evidence>
<proteinExistence type="predicted"/>
<dbReference type="STRING" id="360411.AC812_10625"/>
<sequence>MPRGNDILIKKPTPRNRVQIPTRRLIKTQQKEENMKFDYSEIIPQKEAVMTMSRLGVSGFGVLPE</sequence>
<gene>
    <name evidence="1" type="ORF">AC812_10625</name>
</gene>
<protein>
    <submittedName>
        <fullName evidence="1">Uncharacterized protein</fullName>
    </submittedName>
</protein>
<reference evidence="1 2" key="1">
    <citation type="submission" date="2015-07" db="EMBL/GenBank/DDBJ databases">
        <title>Draft genome of Bellilinea caldifistulae DSM 17877.</title>
        <authorList>
            <person name="Hemp J."/>
            <person name="Ward L.M."/>
            <person name="Pace L.A."/>
            <person name="Fischer W.W."/>
        </authorList>
    </citation>
    <scope>NUCLEOTIDE SEQUENCE [LARGE SCALE GENOMIC DNA]</scope>
    <source>
        <strain evidence="1 2">GOMI-1</strain>
    </source>
</reference>
<accession>A0A0P6WXK3</accession>
<dbReference type="Proteomes" id="UP000050514">
    <property type="component" value="Unassembled WGS sequence"/>
</dbReference>
<comment type="caution">
    <text evidence="1">The sequence shown here is derived from an EMBL/GenBank/DDBJ whole genome shotgun (WGS) entry which is preliminary data.</text>
</comment>